<dbReference type="Pfam" id="PF00004">
    <property type="entry name" value="AAA"/>
    <property type="match status" value="1"/>
</dbReference>
<keyword evidence="3 5" id="KW-0067">ATP-binding</keyword>
<reference evidence="5" key="1">
    <citation type="submission" date="2024-01" db="EMBL/GenBank/DDBJ databases">
        <title>Bank of Algae and Cyanobacteria of the Azores (BACA) strain genomes.</title>
        <authorList>
            <person name="Luz R."/>
            <person name="Cordeiro R."/>
            <person name="Fonseca A."/>
            <person name="Goncalves V."/>
        </authorList>
    </citation>
    <scope>NUCLEOTIDE SEQUENCE</scope>
    <source>
        <strain evidence="5">BACA0141</strain>
    </source>
</reference>
<dbReference type="Pfam" id="PF22977">
    <property type="entry name" value="WHD"/>
    <property type="match status" value="1"/>
</dbReference>
<evidence type="ECO:0000313" key="5">
    <source>
        <dbReference type="EMBL" id="MEE3717578.1"/>
    </source>
</evidence>
<keyword evidence="2" id="KW-0547">Nucleotide-binding</keyword>
<protein>
    <submittedName>
        <fullName evidence="5">ATP-binding protein</fullName>
    </submittedName>
</protein>
<dbReference type="SUPFAM" id="SSF52540">
    <property type="entry name" value="P-loop containing nucleoside triphosphate hydrolases"/>
    <property type="match status" value="1"/>
</dbReference>
<dbReference type="InterPro" id="IPR050221">
    <property type="entry name" value="26S_Proteasome_ATPase"/>
</dbReference>
<dbReference type="InterPro" id="IPR003593">
    <property type="entry name" value="AAA+_ATPase"/>
</dbReference>
<dbReference type="SMART" id="SM00382">
    <property type="entry name" value="AAA"/>
    <property type="match status" value="1"/>
</dbReference>
<dbReference type="RefSeq" id="WP_330484007.1">
    <property type="nucleotide sequence ID" value="NZ_JAZBJZ010000045.1"/>
</dbReference>
<evidence type="ECO:0000256" key="3">
    <source>
        <dbReference type="ARBA" id="ARBA00022840"/>
    </source>
</evidence>
<dbReference type="Proteomes" id="UP001333818">
    <property type="component" value="Unassembled WGS sequence"/>
</dbReference>
<dbReference type="GO" id="GO:0016887">
    <property type="term" value="F:ATP hydrolysis activity"/>
    <property type="evidence" value="ECO:0007669"/>
    <property type="project" value="InterPro"/>
</dbReference>
<dbReference type="PANTHER" id="PTHR23073">
    <property type="entry name" value="26S PROTEASOME REGULATORY SUBUNIT"/>
    <property type="match status" value="1"/>
</dbReference>
<feature type="domain" description="AAA+ ATPase" evidence="4">
    <location>
        <begin position="486"/>
        <end position="618"/>
    </location>
</feature>
<accession>A0AAW9Q336</accession>
<proteinExistence type="inferred from homology"/>
<dbReference type="CDD" id="cd19481">
    <property type="entry name" value="RecA-like_protease"/>
    <property type="match status" value="1"/>
</dbReference>
<dbReference type="EMBL" id="JAZBJZ010000045">
    <property type="protein sequence ID" value="MEE3717578.1"/>
    <property type="molecule type" value="Genomic_DNA"/>
</dbReference>
<evidence type="ECO:0000256" key="2">
    <source>
        <dbReference type="ARBA" id="ARBA00022741"/>
    </source>
</evidence>
<dbReference type="InterPro" id="IPR054472">
    <property type="entry name" value="WHD"/>
</dbReference>
<dbReference type="Gene3D" id="3.40.50.300">
    <property type="entry name" value="P-loop containing nucleotide triphosphate hydrolases"/>
    <property type="match status" value="1"/>
</dbReference>
<dbReference type="InterPro" id="IPR027417">
    <property type="entry name" value="P-loop_NTPase"/>
</dbReference>
<name>A0AAW9Q336_9CYAN</name>
<dbReference type="AlphaFoldDB" id="A0AAW9Q336"/>
<keyword evidence="6" id="KW-1185">Reference proteome</keyword>
<comment type="caution">
    <text evidence="5">The sequence shown here is derived from an EMBL/GenBank/DDBJ whole genome shotgun (WGS) entry which is preliminary data.</text>
</comment>
<dbReference type="InterPro" id="IPR003959">
    <property type="entry name" value="ATPase_AAA_core"/>
</dbReference>
<gene>
    <name evidence="5" type="ORF">V2H45_12510</name>
</gene>
<dbReference type="GO" id="GO:0005524">
    <property type="term" value="F:ATP binding"/>
    <property type="evidence" value="ECO:0007669"/>
    <property type="project" value="UniProtKB-KW"/>
</dbReference>
<sequence>MVLSTVSTSDNWHAINHAYLMAALDSIRSVLEERVERFSPKHDSNGNAQVGSEFQQNIYIQTTSNELAKKRLATLPKHTPFALERLCQAFDLSAFERDVLLLCVGMEFDSGWASLCAKASGDSQRTYPTLGLALSISSTADWVALSPKAPLRRWRLIDVGVGNALTSCPLRIDERILHFLAGVHYVDERLLGIVEPISPPSILVPSHQQIVQQMAATWLEPSGSVLPVLQLCGDDVSSKRAIAAITCQQVGLKVHALSAEMIPSDLNQFQLLTCLCEREYTLSDTALLIDCDQVETLDPHREAAIARLIEMVDCPVIVNSRDRKRQRQRSIVTFDVHQPTSDEQHMIWRNALTGTNIVEPEHLHTHIDTLVSYFSLSVPAIHTVCLKAKSVNREILEQENLKYQNGQVDDIEQQPKLQNSLWDACRSQARPRLDELAQRIDSAAGWDDLVLPEKERLVLRDIAAHVRQRLKVYEDWGFAGRGKRGLGITSMFAGGSGTGKTMAAEVLGMELKLDVYRIDLSSVISKYIGETEKNLRRLFDAAEGGGVILLFDEADALFGKRSEVKDSHDRHANIEVSYLLQRMEAYRGLAVLTTNLKSSLDQAFLRRLRFVVQFPFPDAKQRLEIWQRVFPKLTPTEGLDFQKLAKLNVAGGNIRNIALNAAFIAADASEPVQMKHILQAAKIEYIKLEKPMTDVEVKGWV</sequence>
<comment type="similarity">
    <text evidence="1">Belongs to the AAA ATPase family.</text>
</comment>
<evidence type="ECO:0000256" key="1">
    <source>
        <dbReference type="ARBA" id="ARBA00006914"/>
    </source>
</evidence>
<evidence type="ECO:0000259" key="4">
    <source>
        <dbReference type="SMART" id="SM00382"/>
    </source>
</evidence>
<organism evidence="5 6">
    <name type="scientific">Tumidithrix elongata BACA0141</name>
    <dbReference type="NCBI Taxonomy" id="2716417"/>
    <lineage>
        <taxon>Bacteria</taxon>
        <taxon>Bacillati</taxon>
        <taxon>Cyanobacteriota</taxon>
        <taxon>Cyanophyceae</taxon>
        <taxon>Pseudanabaenales</taxon>
        <taxon>Pseudanabaenaceae</taxon>
        <taxon>Tumidithrix</taxon>
        <taxon>Tumidithrix elongata</taxon>
    </lineage>
</organism>
<evidence type="ECO:0000313" key="6">
    <source>
        <dbReference type="Proteomes" id="UP001333818"/>
    </source>
</evidence>